<accession>A0A1A9ARK0</accession>
<feature type="region of interest" description="Disordered" evidence="1">
    <location>
        <begin position="225"/>
        <end position="254"/>
    </location>
</feature>
<evidence type="ECO:0000256" key="1">
    <source>
        <dbReference type="SAM" id="MobiDB-lite"/>
    </source>
</evidence>
<protein>
    <submittedName>
        <fullName evidence="2">PIR Superfamily Protein</fullName>
    </submittedName>
</protein>
<evidence type="ECO:0000313" key="2">
    <source>
        <dbReference type="EMBL" id="SBT59333.1"/>
    </source>
</evidence>
<name>A0A1A9ARK0_PLAOA</name>
<feature type="compositionally biased region" description="Polar residues" evidence="1">
    <location>
        <begin position="243"/>
        <end position="254"/>
    </location>
</feature>
<dbReference type="Proteomes" id="UP000078550">
    <property type="component" value="Unassembled WGS sequence"/>
</dbReference>
<evidence type="ECO:0000313" key="3">
    <source>
        <dbReference type="Proteomes" id="UP000078550"/>
    </source>
</evidence>
<dbReference type="Pfam" id="PF05795">
    <property type="entry name" value="Plasmodium_Vir"/>
    <property type="match status" value="1"/>
</dbReference>
<proteinExistence type="predicted"/>
<gene>
    <name evidence="2" type="ORF">POVWA2_094880</name>
</gene>
<reference evidence="3" key="1">
    <citation type="submission" date="2016-05" db="EMBL/GenBank/DDBJ databases">
        <authorList>
            <person name="Naeem Raeece"/>
        </authorList>
    </citation>
    <scope>NUCLEOTIDE SEQUENCE [LARGE SCALE GENOMIC DNA]</scope>
</reference>
<dbReference type="InterPro" id="IPR008780">
    <property type="entry name" value="Plasmodium_Vir"/>
</dbReference>
<dbReference type="AlphaFoldDB" id="A0A1A9ARK0"/>
<dbReference type="EMBL" id="FLRE01003205">
    <property type="protein sequence ID" value="SBT59333.1"/>
    <property type="molecule type" value="Genomic_DNA"/>
</dbReference>
<organism evidence="2 3">
    <name type="scientific">Plasmodium ovale wallikeri</name>
    <dbReference type="NCBI Taxonomy" id="864142"/>
    <lineage>
        <taxon>Eukaryota</taxon>
        <taxon>Sar</taxon>
        <taxon>Alveolata</taxon>
        <taxon>Apicomplexa</taxon>
        <taxon>Aconoidasida</taxon>
        <taxon>Haemosporida</taxon>
        <taxon>Plasmodiidae</taxon>
        <taxon>Plasmodium</taxon>
        <taxon>Plasmodium (Plasmodium)</taxon>
    </lineage>
</organism>
<sequence>MVTPSQEESYDFFNLMDVYNQDDEKALESALQADSSYKKLCTFDGDVFSGKRTEYETICAKFKYLKFLLFENTVEQTSNLSYHSEYMNFWLNYKLKSIDNSNVCAQNFYQELKTQDPNFDLENTIQIKNISDDNLTPMREIYDLYSSYNGIYKIINALSDDLTQCSPYSKECVQKYDAAIEKCPKGKVSNFCKALKVFKEKYDQLKNDDNFVDACEIEELKPLPSEETSLTDSAVPRRDSEDSVISPSTLEDQGSTAGFGVVTGTISTILGILPISLILYKTTPFGSWISNRYFKKKNIHEIIEDEENYESLLHTSGSHDINSEHVGYKLSYNSL</sequence>